<accession>A0A8X6IQP9</accession>
<comment type="caution">
    <text evidence="1">The sequence shown here is derived from an EMBL/GenBank/DDBJ whole genome shotgun (WGS) entry which is preliminary data.</text>
</comment>
<dbReference type="GO" id="GO:0003676">
    <property type="term" value="F:nucleic acid binding"/>
    <property type="evidence" value="ECO:0007669"/>
    <property type="project" value="InterPro"/>
</dbReference>
<dbReference type="InterPro" id="IPR036397">
    <property type="entry name" value="RNaseH_sf"/>
</dbReference>
<dbReference type="OrthoDB" id="6433790at2759"/>
<evidence type="ECO:0000313" key="1">
    <source>
        <dbReference type="EMBL" id="GFS56329.1"/>
    </source>
</evidence>
<protein>
    <submittedName>
        <fullName evidence="1">Histone-lysine N-methyltransferase SETMAR</fullName>
    </submittedName>
</protein>
<evidence type="ECO:0000313" key="2">
    <source>
        <dbReference type="Proteomes" id="UP000887013"/>
    </source>
</evidence>
<name>A0A8X6IQP9_NEPPI</name>
<dbReference type="Proteomes" id="UP000887013">
    <property type="component" value="Unassembled WGS sequence"/>
</dbReference>
<keyword evidence="2" id="KW-1185">Reference proteome</keyword>
<dbReference type="Gene3D" id="3.30.420.10">
    <property type="entry name" value="Ribonuclease H-like superfamily/Ribonuclease H"/>
    <property type="match status" value="1"/>
</dbReference>
<dbReference type="AlphaFoldDB" id="A0A8X6IQP9"/>
<sequence length="123" mass="14239">MRAKELDPGSKDRKMGIILDNLMQYVRKGNEFIFRILTDDKTRVHPFTPETNATSMTEKHLSKSVRKRFKESPSVGKVVTTVFRNAKCVILFDFLHQKTINVAHYYDSLTNSCPPFDERDQAT</sequence>
<reference evidence="1" key="1">
    <citation type="submission" date="2020-08" db="EMBL/GenBank/DDBJ databases">
        <title>Multicomponent nature underlies the extraordinary mechanical properties of spider dragline silk.</title>
        <authorList>
            <person name="Kono N."/>
            <person name="Nakamura H."/>
            <person name="Mori M."/>
            <person name="Yoshida Y."/>
            <person name="Ohtoshi R."/>
            <person name="Malay A.D."/>
            <person name="Moran D.A.P."/>
            <person name="Tomita M."/>
            <person name="Numata K."/>
            <person name="Arakawa K."/>
        </authorList>
    </citation>
    <scope>NUCLEOTIDE SEQUENCE</scope>
</reference>
<dbReference type="EMBL" id="BMAW01092689">
    <property type="protein sequence ID" value="GFS56329.1"/>
    <property type="molecule type" value="Genomic_DNA"/>
</dbReference>
<gene>
    <name evidence="1" type="primary">X975_26259</name>
    <name evidence="1" type="ORF">NPIL_318071</name>
</gene>
<organism evidence="1 2">
    <name type="scientific">Nephila pilipes</name>
    <name type="common">Giant wood spider</name>
    <name type="synonym">Nephila maculata</name>
    <dbReference type="NCBI Taxonomy" id="299642"/>
    <lineage>
        <taxon>Eukaryota</taxon>
        <taxon>Metazoa</taxon>
        <taxon>Ecdysozoa</taxon>
        <taxon>Arthropoda</taxon>
        <taxon>Chelicerata</taxon>
        <taxon>Arachnida</taxon>
        <taxon>Araneae</taxon>
        <taxon>Araneomorphae</taxon>
        <taxon>Entelegynae</taxon>
        <taxon>Araneoidea</taxon>
        <taxon>Nephilidae</taxon>
        <taxon>Nephila</taxon>
    </lineage>
</organism>
<proteinExistence type="predicted"/>